<evidence type="ECO:0000313" key="2">
    <source>
        <dbReference type="EMBL" id="CAF1348035.1"/>
    </source>
</evidence>
<dbReference type="EMBL" id="CAJOBC010062767">
    <property type="protein sequence ID" value="CAF4215614.1"/>
    <property type="molecule type" value="Genomic_DNA"/>
</dbReference>
<evidence type="ECO:0000313" key="5">
    <source>
        <dbReference type="Proteomes" id="UP000663829"/>
    </source>
</evidence>
<evidence type="ECO:0000313" key="1">
    <source>
        <dbReference type="EMBL" id="CAF1011068.1"/>
    </source>
</evidence>
<evidence type="ECO:0000313" key="3">
    <source>
        <dbReference type="EMBL" id="CAF3779888.1"/>
    </source>
</evidence>
<dbReference type="AlphaFoldDB" id="A0A815H1J7"/>
<dbReference type="EMBL" id="CAJOBA010006683">
    <property type="protein sequence ID" value="CAF3779888.1"/>
    <property type="molecule type" value="Genomic_DNA"/>
</dbReference>
<gene>
    <name evidence="2" type="ORF">GPM918_LOCUS30765</name>
    <name evidence="1" type="ORF">OVA965_LOCUS15042</name>
    <name evidence="4" type="ORF">SRO942_LOCUS31392</name>
    <name evidence="3" type="ORF">TMI583_LOCUS15048</name>
</gene>
<reference evidence="2" key="1">
    <citation type="submission" date="2021-02" db="EMBL/GenBank/DDBJ databases">
        <authorList>
            <person name="Nowell W R."/>
        </authorList>
    </citation>
    <scope>NUCLEOTIDE SEQUENCE</scope>
</reference>
<dbReference type="Proteomes" id="UP000663829">
    <property type="component" value="Unassembled WGS sequence"/>
</dbReference>
<comment type="caution">
    <text evidence="2">The sequence shown here is derived from an EMBL/GenBank/DDBJ whole genome shotgun (WGS) entry which is preliminary data.</text>
</comment>
<name>A0A815H1J7_9BILA</name>
<dbReference type="OrthoDB" id="10064322at2759"/>
<organism evidence="2 5">
    <name type="scientific">Didymodactylos carnosus</name>
    <dbReference type="NCBI Taxonomy" id="1234261"/>
    <lineage>
        <taxon>Eukaryota</taxon>
        <taxon>Metazoa</taxon>
        <taxon>Spiralia</taxon>
        <taxon>Gnathifera</taxon>
        <taxon>Rotifera</taxon>
        <taxon>Eurotatoria</taxon>
        <taxon>Bdelloidea</taxon>
        <taxon>Philodinida</taxon>
        <taxon>Philodinidae</taxon>
        <taxon>Didymodactylos</taxon>
    </lineage>
</organism>
<protein>
    <submittedName>
        <fullName evidence="2">Uncharacterized protein</fullName>
    </submittedName>
</protein>
<dbReference type="EMBL" id="CAJNOQ010014759">
    <property type="protein sequence ID" value="CAF1348035.1"/>
    <property type="molecule type" value="Genomic_DNA"/>
</dbReference>
<dbReference type="Proteomes" id="UP000681722">
    <property type="component" value="Unassembled WGS sequence"/>
</dbReference>
<dbReference type="Proteomes" id="UP000682733">
    <property type="component" value="Unassembled WGS sequence"/>
</dbReference>
<keyword evidence="5" id="KW-1185">Reference proteome</keyword>
<evidence type="ECO:0000313" key="4">
    <source>
        <dbReference type="EMBL" id="CAF4215614.1"/>
    </source>
</evidence>
<dbReference type="Proteomes" id="UP000677228">
    <property type="component" value="Unassembled WGS sequence"/>
</dbReference>
<dbReference type="EMBL" id="CAJNOK010006674">
    <property type="protein sequence ID" value="CAF1011068.1"/>
    <property type="molecule type" value="Genomic_DNA"/>
</dbReference>
<sequence>MYYTETLLDDTRLNDTKVRGTSVNQLLLFYEEQLKRRQKSVFIPEAHDQYLIIILNSSNNFMKIKCYENDTLFYETIANTTVIHVQKPLNEDKTYRFTFSIHEQQNETEFTWPQWPLTPKCAQDYLIYFQNGVTGDKNETLLVNNMSLPCSTERLLYVKKKQKLFMEEQNAVSYWLDIQYEAGRFQLSNFNFAFTGNNNTTLKRRRKQPFEITSNTSICSNEFQSWIDNYQQWHTNMSRQLRVHSSFTSEQQIERILQLNISFLSYEHRGSGVADRLTHYITCYLVCLLTGRYLIYNQPEQWPEYPYVVESSLDYKSVYITPEWHNAKKRLGEIKRYWFSVERPTKDYDYEQQFRERIVQFIGHTGTCS</sequence>
<accession>A0A815H1J7</accession>
<proteinExistence type="predicted"/>